<feature type="region of interest" description="Disordered" evidence="1">
    <location>
        <begin position="128"/>
        <end position="169"/>
    </location>
</feature>
<dbReference type="Pfam" id="PF05597">
    <property type="entry name" value="Phasin"/>
    <property type="match status" value="1"/>
</dbReference>
<evidence type="ECO:0000313" key="3">
    <source>
        <dbReference type="Proteomes" id="UP001156903"/>
    </source>
</evidence>
<evidence type="ECO:0000313" key="2">
    <source>
        <dbReference type="EMBL" id="GLS14387.1"/>
    </source>
</evidence>
<dbReference type="PANTHER" id="PTHR38664:SF1">
    <property type="entry name" value="SLR0058 PROTEIN"/>
    <property type="match status" value="1"/>
</dbReference>
<dbReference type="Proteomes" id="UP001156903">
    <property type="component" value="Unassembled WGS sequence"/>
</dbReference>
<gene>
    <name evidence="2" type="ORF">GCM10007935_18180</name>
</gene>
<name>A0ABQ6C272_9BURK</name>
<evidence type="ECO:0008006" key="4">
    <source>
        <dbReference type="Google" id="ProtNLM"/>
    </source>
</evidence>
<evidence type="ECO:0000256" key="1">
    <source>
        <dbReference type="SAM" id="MobiDB-lite"/>
    </source>
</evidence>
<feature type="compositionally biased region" description="Polar residues" evidence="1">
    <location>
        <begin position="128"/>
        <end position="141"/>
    </location>
</feature>
<dbReference type="NCBIfam" id="TIGR01837">
    <property type="entry name" value="PHA_granule_1"/>
    <property type="match status" value="1"/>
</dbReference>
<organism evidence="2 3">
    <name type="scientific">Hydrogenophaga electricum</name>
    <dbReference type="NCBI Taxonomy" id="1230953"/>
    <lineage>
        <taxon>Bacteria</taxon>
        <taxon>Pseudomonadati</taxon>
        <taxon>Pseudomonadota</taxon>
        <taxon>Betaproteobacteria</taxon>
        <taxon>Burkholderiales</taxon>
        <taxon>Comamonadaceae</taxon>
        <taxon>Hydrogenophaga</taxon>
    </lineage>
</organism>
<dbReference type="RefSeq" id="WP_284307529.1">
    <property type="nucleotide sequence ID" value="NZ_BSPB01000011.1"/>
</dbReference>
<dbReference type="EMBL" id="BSPB01000011">
    <property type="protein sequence ID" value="GLS14387.1"/>
    <property type="molecule type" value="Genomic_DNA"/>
</dbReference>
<keyword evidence="3" id="KW-1185">Reference proteome</keyword>
<comment type="caution">
    <text evidence="2">The sequence shown here is derived from an EMBL/GenBank/DDBJ whole genome shotgun (WGS) entry which is preliminary data.</text>
</comment>
<dbReference type="InterPro" id="IPR008769">
    <property type="entry name" value="PhaF_PhaI"/>
</dbReference>
<reference evidence="3" key="1">
    <citation type="journal article" date="2019" name="Int. J. Syst. Evol. Microbiol.">
        <title>The Global Catalogue of Microorganisms (GCM) 10K type strain sequencing project: providing services to taxonomists for standard genome sequencing and annotation.</title>
        <authorList>
            <consortium name="The Broad Institute Genomics Platform"/>
            <consortium name="The Broad Institute Genome Sequencing Center for Infectious Disease"/>
            <person name="Wu L."/>
            <person name="Ma J."/>
        </authorList>
    </citation>
    <scope>NUCLEOTIDE SEQUENCE [LARGE SCALE GENOMIC DNA]</scope>
    <source>
        <strain evidence="3">NBRC 109341</strain>
    </source>
</reference>
<protein>
    <recommendedName>
        <fullName evidence="4">Poly granule associated protein</fullName>
    </recommendedName>
</protein>
<proteinExistence type="predicted"/>
<accession>A0ABQ6C272</accession>
<dbReference type="PANTHER" id="PTHR38664">
    <property type="entry name" value="SLR0058 PROTEIN"/>
    <property type="match status" value="1"/>
</dbReference>
<sequence>MVTRKTPPPDAADTAHHIRDSAQQIWLAGLGAFAKAQAEGSKAFESLVNEGLSMQRKTHALAEERMAEATQRANALAGEFSHRAAGQWDKLENLFEDRVAKALRKLGVPAARDIDALAERIEALSQQVERLAQAQPSTPGTPRSPAPARKRPAARKAAGPKTGVDPDAN</sequence>